<dbReference type="KEGG" id="mcos:GM418_25890"/>
<gene>
    <name evidence="2" type="ORF">GM418_25890</name>
</gene>
<name>A0A6I6K344_9BACT</name>
<evidence type="ECO:0000256" key="1">
    <source>
        <dbReference type="ARBA" id="ARBA00006484"/>
    </source>
</evidence>
<dbReference type="CDD" id="cd05233">
    <property type="entry name" value="SDR_c"/>
    <property type="match status" value="1"/>
</dbReference>
<dbReference type="Gene3D" id="3.40.50.720">
    <property type="entry name" value="NAD(P)-binding Rossmann-like Domain"/>
    <property type="match status" value="1"/>
</dbReference>
<reference evidence="2 3" key="1">
    <citation type="submission" date="2019-11" db="EMBL/GenBank/DDBJ databases">
        <authorList>
            <person name="Zheng R.K."/>
            <person name="Sun C.M."/>
        </authorList>
    </citation>
    <scope>NUCLEOTIDE SEQUENCE [LARGE SCALE GENOMIC DNA]</scope>
    <source>
        <strain evidence="2 3">WC007</strain>
    </source>
</reference>
<dbReference type="Proteomes" id="UP000428260">
    <property type="component" value="Chromosome"/>
</dbReference>
<dbReference type="EMBL" id="CP046401">
    <property type="protein sequence ID" value="QGY46967.1"/>
    <property type="molecule type" value="Genomic_DNA"/>
</dbReference>
<dbReference type="FunFam" id="3.40.50.720:FF:000084">
    <property type="entry name" value="Short-chain dehydrogenase reductase"/>
    <property type="match status" value="1"/>
</dbReference>
<dbReference type="Pfam" id="PF13561">
    <property type="entry name" value="adh_short_C2"/>
    <property type="match status" value="1"/>
</dbReference>
<dbReference type="PRINTS" id="PR00081">
    <property type="entry name" value="GDHRDH"/>
</dbReference>
<evidence type="ECO:0000313" key="3">
    <source>
        <dbReference type="Proteomes" id="UP000428260"/>
    </source>
</evidence>
<dbReference type="RefSeq" id="WP_158870372.1">
    <property type="nucleotide sequence ID" value="NZ_CP046401.1"/>
</dbReference>
<dbReference type="PANTHER" id="PTHR42879:SF2">
    <property type="entry name" value="3-OXOACYL-[ACYL-CARRIER-PROTEIN] REDUCTASE FABG"/>
    <property type="match status" value="1"/>
</dbReference>
<protein>
    <submittedName>
        <fullName evidence="2">Glucose 1-dehydrogenase</fullName>
        <ecNumber evidence="2">1.1.1.47</ecNumber>
    </submittedName>
</protein>
<keyword evidence="2" id="KW-0560">Oxidoreductase</keyword>
<dbReference type="SUPFAM" id="SSF51735">
    <property type="entry name" value="NAD(P)-binding Rossmann-fold domains"/>
    <property type="match status" value="1"/>
</dbReference>
<comment type="similarity">
    <text evidence="1">Belongs to the short-chain dehydrogenases/reductases (SDR) family.</text>
</comment>
<dbReference type="PANTHER" id="PTHR42879">
    <property type="entry name" value="3-OXOACYL-(ACYL-CARRIER-PROTEIN) REDUCTASE"/>
    <property type="match status" value="1"/>
</dbReference>
<proteinExistence type="inferred from homology"/>
<accession>A0A6I6K344</accession>
<dbReference type="InterPro" id="IPR050259">
    <property type="entry name" value="SDR"/>
</dbReference>
<dbReference type="InterPro" id="IPR002347">
    <property type="entry name" value="SDR_fam"/>
</dbReference>
<sequence>MELNLKDKVVLVTGGSRGIGKAICLAFAEEGAKVVVNYVRNRELAEKTVAEIKQKYRAGTIAVKADMSCEQEVLDMIVKAEKELGAIDILINNAAYCPSGPIASYTSEEWDKTFAINIRGTFLSSRELIKKWQSKNRKGAIVNIASQAAFRGSTTGHLPYDSSKGAMVSFTIGLAREVAKQGIRVNAVAPGLVRTEMVAETWEKKKEKYLERIPLYRIAEPEEIARIAVFLASDAASYITGATIDASGGMMMR</sequence>
<keyword evidence="3" id="KW-1185">Reference proteome</keyword>
<dbReference type="NCBIfam" id="NF005559">
    <property type="entry name" value="PRK07231.1"/>
    <property type="match status" value="1"/>
</dbReference>
<dbReference type="EC" id="1.1.1.47" evidence="2"/>
<dbReference type="AlphaFoldDB" id="A0A6I6K344"/>
<dbReference type="InterPro" id="IPR036291">
    <property type="entry name" value="NAD(P)-bd_dom_sf"/>
</dbReference>
<dbReference type="GO" id="GO:0047936">
    <property type="term" value="F:glucose 1-dehydrogenase [NAD(P)+] activity"/>
    <property type="evidence" value="ECO:0007669"/>
    <property type="project" value="UniProtKB-EC"/>
</dbReference>
<evidence type="ECO:0000313" key="2">
    <source>
        <dbReference type="EMBL" id="QGY46967.1"/>
    </source>
</evidence>
<organism evidence="2 3">
    <name type="scientific">Maribellus comscasis</name>
    <dbReference type="NCBI Taxonomy" id="2681766"/>
    <lineage>
        <taxon>Bacteria</taxon>
        <taxon>Pseudomonadati</taxon>
        <taxon>Bacteroidota</taxon>
        <taxon>Bacteroidia</taxon>
        <taxon>Marinilabiliales</taxon>
        <taxon>Prolixibacteraceae</taxon>
        <taxon>Maribellus</taxon>
    </lineage>
</organism>
<dbReference type="PRINTS" id="PR00080">
    <property type="entry name" value="SDRFAMILY"/>
</dbReference>